<name>J4UH18_TRIAS</name>
<evidence type="ECO:0000256" key="5">
    <source>
        <dbReference type="SAM" id="MobiDB-lite"/>
    </source>
</evidence>
<feature type="compositionally biased region" description="Polar residues" evidence="5">
    <location>
        <begin position="460"/>
        <end position="471"/>
    </location>
</feature>
<keyword evidence="3" id="KW-0378">Hydrolase</keyword>
<comment type="subcellular location">
    <subcellularLocation>
        <location evidence="1">Cytoplasm</location>
    </subcellularLocation>
</comment>
<dbReference type="KEGG" id="tasa:A1Q1_07985"/>
<evidence type="ECO:0000313" key="8">
    <source>
        <dbReference type="Proteomes" id="UP000002748"/>
    </source>
</evidence>
<protein>
    <recommendedName>
        <fullName evidence="6">HBS1-like protein N-terminal domain-containing protein</fullName>
    </recommendedName>
</protein>
<dbReference type="AlphaFoldDB" id="J4UH18"/>
<dbReference type="HOGENOM" id="CLU_555723_0_0_1"/>
<sequence>MESALPLVREKLKDIKPPISDDAIRDSLWHYWFDVDKTVTWLRKEWEKKGKFIPPPPSPILSECAQASNLGHPAERTPGDAGPPKELLPTPEQEPRPRPRRRRNAAVKPASQPQPSAPSPQPPLTALQRLSLARKQAAAGSASASASATPASSAASSAPATRGSTPALDALAKPMSKLALLAQKRREAAAAKEASSSSASTTVSTPVPSPVPPAEQAEAAPVPAKPLSKLAQKMAAARAARAEAASRGPSDGSPAPTTPVPEAAVEPDEPETEMSALFSVVLPVKKSSSAPSTFFSMLTKPPVELPPEKQPSLAHMHIAVRGDLAAAEQRVREAFGPGVESPDDIILRKQDGRVATGGGAHSVEPPKVVREVRVEKPAQEKPVQSEVAAAQSKQAKEQSMAPAAGPKGLDNKLRRHRSPTKKSDSGPKKTNAASKPPAKDKPAGGAKKSDPSRQALPQKAASNRPSKSTPSAAPAKGKTNGKPKPTTSSGP</sequence>
<feature type="domain" description="HBS1-like protein N-terminal" evidence="6">
    <location>
        <begin position="1"/>
        <end position="49"/>
    </location>
</feature>
<feature type="compositionally biased region" description="Low complexity" evidence="5">
    <location>
        <begin position="191"/>
        <end position="206"/>
    </location>
</feature>
<feature type="compositionally biased region" description="Basic and acidic residues" evidence="5">
    <location>
        <begin position="367"/>
        <end position="379"/>
    </location>
</feature>
<dbReference type="Pfam" id="PF08938">
    <property type="entry name" value="HBS1_N"/>
    <property type="match status" value="1"/>
</dbReference>
<dbReference type="EMBL" id="ALBS01000086">
    <property type="protein sequence ID" value="EJT50835.1"/>
    <property type="molecule type" value="Genomic_DNA"/>
</dbReference>
<evidence type="ECO:0000313" key="7">
    <source>
        <dbReference type="EMBL" id="EJT50835.1"/>
    </source>
</evidence>
<dbReference type="GeneID" id="25991497"/>
<dbReference type="VEuPathDB" id="FungiDB:A1Q1_07985"/>
<feature type="region of interest" description="Disordered" evidence="5">
    <location>
        <begin position="183"/>
        <end position="273"/>
    </location>
</feature>
<feature type="compositionally biased region" description="Low complexity" evidence="5">
    <location>
        <begin position="235"/>
        <end position="245"/>
    </location>
</feature>
<dbReference type="Proteomes" id="UP000002748">
    <property type="component" value="Unassembled WGS sequence"/>
</dbReference>
<comment type="caution">
    <text evidence="7">The sequence shown here is derived from an EMBL/GenBank/DDBJ whole genome shotgun (WGS) entry which is preliminary data.</text>
</comment>
<feature type="region of interest" description="Disordered" evidence="5">
    <location>
        <begin position="52"/>
        <end position="169"/>
    </location>
</feature>
<keyword evidence="2" id="KW-0963">Cytoplasm</keyword>
<evidence type="ECO:0000256" key="4">
    <source>
        <dbReference type="ARBA" id="ARBA00022917"/>
    </source>
</evidence>
<keyword evidence="4" id="KW-0648">Protein biosynthesis</keyword>
<feature type="region of interest" description="Disordered" evidence="5">
    <location>
        <begin position="333"/>
        <end position="491"/>
    </location>
</feature>
<organism evidence="7 8">
    <name type="scientific">Trichosporon asahii var. asahii (strain ATCC 90039 / CBS 2479 / JCM 2466 / KCTC 7840 / NBRC 103889/ NCYC 2677 / UAMH 7654)</name>
    <name type="common">Yeast</name>
    <dbReference type="NCBI Taxonomy" id="1186058"/>
    <lineage>
        <taxon>Eukaryota</taxon>
        <taxon>Fungi</taxon>
        <taxon>Dikarya</taxon>
        <taxon>Basidiomycota</taxon>
        <taxon>Agaricomycotina</taxon>
        <taxon>Tremellomycetes</taxon>
        <taxon>Trichosporonales</taxon>
        <taxon>Trichosporonaceae</taxon>
        <taxon>Trichosporon</taxon>
    </lineage>
</organism>
<proteinExistence type="predicted"/>
<feature type="compositionally biased region" description="Basic and acidic residues" evidence="5">
    <location>
        <begin position="437"/>
        <end position="451"/>
    </location>
</feature>
<dbReference type="InterPro" id="IPR015033">
    <property type="entry name" value="HBS1-like_N"/>
</dbReference>
<feature type="compositionally biased region" description="Low complexity" evidence="5">
    <location>
        <begin position="214"/>
        <end position="226"/>
    </location>
</feature>
<dbReference type="GO" id="GO:0016787">
    <property type="term" value="F:hydrolase activity"/>
    <property type="evidence" value="ECO:0007669"/>
    <property type="project" value="UniProtKB-KW"/>
</dbReference>
<feature type="compositionally biased region" description="Low complexity" evidence="5">
    <location>
        <begin position="137"/>
        <end position="167"/>
    </location>
</feature>
<evidence type="ECO:0000256" key="1">
    <source>
        <dbReference type="ARBA" id="ARBA00004496"/>
    </source>
</evidence>
<accession>J4UH18</accession>
<reference evidence="7 8" key="1">
    <citation type="journal article" date="2012" name="Eukaryot. Cell">
        <title>Draft genome sequence of CBS 2479, the standard type strain of Trichosporon asahii.</title>
        <authorList>
            <person name="Yang R.Y."/>
            <person name="Li H.T."/>
            <person name="Zhu H."/>
            <person name="Zhou G.P."/>
            <person name="Wang M."/>
            <person name="Wang L."/>
        </authorList>
    </citation>
    <scope>NUCLEOTIDE SEQUENCE [LARGE SCALE GENOMIC DNA]</scope>
    <source>
        <strain evidence="8">ATCC 90039 / CBS 2479 / JCM 2466 / KCTC 7840 / NCYC 2677 / UAMH 7654</strain>
    </source>
</reference>
<dbReference type="OrthoDB" id="342024at2759"/>
<feature type="compositionally biased region" description="Low complexity" evidence="5">
    <location>
        <begin position="472"/>
        <end position="491"/>
    </location>
</feature>
<dbReference type="GO" id="GO:0006412">
    <property type="term" value="P:translation"/>
    <property type="evidence" value="ECO:0007669"/>
    <property type="project" value="UniProtKB-KW"/>
</dbReference>
<gene>
    <name evidence="7" type="ORF">A1Q1_07985</name>
</gene>
<evidence type="ECO:0000256" key="2">
    <source>
        <dbReference type="ARBA" id="ARBA00022490"/>
    </source>
</evidence>
<dbReference type="GO" id="GO:0005737">
    <property type="term" value="C:cytoplasm"/>
    <property type="evidence" value="ECO:0007669"/>
    <property type="project" value="UniProtKB-SubCell"/>
</dbReference>
<feature type="compositionally biased region" description="Low complexity" evidence="5">
    <location>
        <begin position="384"/>
        <end position="393"/>
    </location>
</feature>
<evidence type="ECO:0000256" key="3">
    <source>
        <dbReference type="ARBA" id="ARBA00022801"/>
    </source>
</evidence>
<evidence type="ECO:0000259" key="6">
    <source>
        <dbReference type="Pfam" id="PF08938"/>
    </source>
</evidence>
<dbReference type="RefSeq" id="XP_014181646.1">
    <property type="nucleotide sequence ID" value="XM_014326171.1"/>
</dbReference>